<organism evidence="1 2">
    <name type="scientific">Bordetella petrii (strain ATCC BAA-461 / DSM 12804 / CCUG 43448 / CIP 107267 / Se-1111R)</name>
    <dbReference type="NCBI Taxonomy" id="340100"/>
    <lineage>
        <taxon>Bacteria</taxon>
        <taxon>Pseudomonadati</taxon>
        <taxon>Pseudomonadota</taxon>
        <taxon>Betaproteobacteria</taxon>
        <taxon>Burkholderiales</taxon>
        <taxon>Alcaligenaceae</taxon>
        <taxon>Bordetella</taxon>
    </lineage>
</organism>
<proteinExistence type="predicted"/>
<keyword evidence="2" id="KW-1185">Reference proteome</keyword>
<name>A9IFV2_BORPD</name>
<dbReference type="AlphaFoldDB" id="A9IFV2"/>
<dbReference type="KEGG" id="bpt:Bpet1467"/>
<reference evidence="1 2" key="1">
    <citation type="journal article" date="2008" name="BMC Genomics">
        <title>The missing link: Bordetella petrii is endowed with both the metabolic versatility of environmental bacteria and virulence traits of pathogenic Bordetellae.</title>
        <authorList>
            <person name="Gross R."/>
            <person name="Guzman C.A."/>
            <person name="Sebaihia M."/>
            <person name="Martins Dos Santos V.A."/>
            <person name="Pieper D.H."/>
            <person name="Koebnik R."/>
            <person name="Lechner M."/>
            <person name="Bartels D."/>
            <person name="Buhrmester J."/>
            <person name="Choudhuri J.V."/>
            <person name="Ebensen T."/>
            <person name="Gaigalat L."/>
            <person name="Herrmann S."/>
            <person name="Khachane A.N."/>
            <person name="Larisch C."/>
            <person name="Link S."/>
            <person name="Linke B."/>
            <person name="Meyer F."/>
            <person name="Mormann S."/>
            <person name="Nakunst D."/>
            <person name="Rueckert C."/>
            <person name="Schneiker-Bekel S."/>
            <person name="Schulze K."/>
            <person name="Vorhoelter F.J."/>
            <person name="Yevsa T."/>
            <person name="Engle J.T."/>
            <person name="Goldman W.E."/>
            <person name="Puehler A."/>
            <person name="Goebel U.B."/>
            <person name="Goesmann A."/>
            <person name="Bloecker H."/>
            <person name="Kaiser O."/>
            <person name="Martinez-Arias R."/>
        </authorList>
    </citation>
    <scope>NUCLEOTIDE SEQUENCE [LARGE SCALE GENOMIC DNA]</scope>
    <source>
        <strain evidence="2">ATCC BAA-461 / DSM 12804 / CCUG 43448 / CIP 107267 / Se-1111R</strain>
    </source>
</reference>
<evidence type="ECO:0000313" key="2">
    <source>
        <dbReference type="Proteomes" id="UP000001225"/>
    </source>
</evidence>
<gene>
    <name evidence="1" type="ordered locus">Bpet1467</name>
</gene>
<sequence>MPRDRATDDGHTADAIAAARGNGQGELRPLDRAVVAVVVLYKAISDP</sequence>
<dbReference type="Proteomes" id="UP000001225">
    <property type="component" value="Chromosome"/>
</dbReference>
<accession>A9IFV2</accession>
<protein>
    <submittedName>
        <fullName evidence="1">Potential Pseudomonas putida clc transposon</fullName>
    </submittedName>
</protein>
<evidence type="ECO:0000313" key="1">
    <source>
        <dbReference type="EMBL" id="CAP41802.1"/>
    </source>
</evidence>
<dbReference type="EMBL" id="AM902716">
    <property type="protein sequence ID" value="CAP41802.1"/>
    <property type="molecule type" value="Genomic_DNA"/>
</dbReference>